<evidence type="ECO:0000313" key="2">
    <source>
        <dbReference type="Proteomes" id="UP001580430"/>
    </source>
</evidence>
<name>A0ABV5BV36_9BACL</name>
<evidence type="ECO:0000313" key="1">
    <source>
        <dbReference type="EMBL" id="MFB5759016.1"/>
    </source>
</evidence>
<accession>A0ABV5BV36</accession>
<dbReference type="EMBL" id="JBHIRY010000001">
    <property type="protein sequence ID" value="MFB5759016.1"/>
    <property type="molecule type" value="Genomic_DNA"/>
</dbReference>
<comment type="caution">
    <text evidence="1">The sequence shown here is derived from an EMBL/GenBank/DDBJ whole genome shotgun (WGS) entry which is preliminary data.</text>
</comment>
<protein>
    <recommendedName>
        <fullName evidence="3">DUF5348 domain-containing protein</fullName>
    </recommendedName>
</protein>
<dbReference type="RefSeq" id="WP_375518268.1">
    <property type="nucleotide sequence ID" value="NZ_JBHIRY010000001.1"/>
</dbReference>
<proteinExistence type="predicted"/>
<organism evidence="1 2">
    <name type="scientific">Paenibacillus medicaginis</name>
    <dbReference type="NCBI Taxonomy" id="1470560"/>
    <lineage>
        <taxon>Bacteria</taxon>
        <taxon>Bacillati</taxon>
        <taxon>Bacillota</taxon>
        <taxon>Bacilli</taxon>
        <taxon>Bacillales</taxon>
        <taxon>Paenibacillaceae</taxon>
        <taxon>Paenibacillus</taxon>
    </lineage>
</organism>
<sequence length="70" mass="8132">MKLKSGDRVVMHSCQEAYESENYGKVWTCKSDEFTVGIGEYRFVYLEGYKFGNNGDFPVNNLQYVNTDKM</sequence>
<dbReference type="Proteomes" id="UP001580430">
    <property type="component" value="Unassembled WGS sequence"/>
</dbReference>
<evidence type="ECO:0008006" key="3">
    <source>
        <dbReference type="Google" id="ProtNLM"/>
    </source>
</evidence>
<gene>
    <name evidence="1" type="ORF">ACE5LO_01285</name>
</gene>
<reference evidence="1 2" key="1">
    <citation type="submission" date="2024-09" db="EMBL/GenBank/DDBJ databases">
        <title>Paenibacillus zeirhizospherea sp. nov., isolated from surface of the maize (Zea mays) roots in a horticulture field, Hungary.</title>
        <authorList>
            <person name="Marton D."/>
            <person name="Farkas M."/>
            <person name="Bedics A."/>
            <person name="Toth E."/>
            <person name="Tancsics A."/>
            <person name="Boka K."/>
            <person name="Marati G."/>
            <person name="Kriszt B."/>
            <person name="Cserhati M."/>
        </authorList>
    </citation>
    <scope>NUCLEOTIDE SEQUENCE [LARGE SCALE GENOMIC DNA]</scope>
    <source>
        <strain evidence="1 2">JCM 18446</strain>
    </source>
</reference>
<keyword evidence="2" id="KW-1185">Reference proteome</keyword>